<protein>
    <recommendedName>
        <fullName evidence="2">Tyrosine specific protein phosphatases domain-containing protein</fullName>
    </recommendedName>
</protein>
<feature type="compositionally biased region" description="Polar residues" evidence="1">
    <location>
        <begin position="233"/>
        <end position="242"/>
    </location>
</feature>
<evidence type="ECO:0000259" key="2">
    <source>
        <dbReference type="PROSITE" id="PS50056"/>
    </source>
</evidence>
<dbReference type="GO" id="GO:0004721">
    <property type="term" value="F:phosphoprotein phosphatase activity"/>
    <property type="evidence" value="ECO:0007669"/>
    <property type="project" value="InterPro"/>
</dbReference>
<dbReference type="Gene3D" id="3.90.190.10">
    <property type="entry name" value="Protein tyrosine phosphatase superfamily"/>
    <property type="match status" value="1"/>
</dbReference>
<feature type="compositionally biased region" description="Polar residues" evidence="1">
    <location>
        <begin position="261"/>
        <end position="271"/>
    </location>
</feature>
<keyword evidence="4" id="KW-1185">Reference proteome</keyword>
<feature type="domain" description="Tyrosine specific protein phosphatases" evidence="2">
    <location>
        <begin position="88"/>
        <end position="128"/>
    </location>
</feature>
<dbReference type="EMBL" id="BEYU01000215">
    <property type="protein sequence ID" value="GBG34769.1"/>
    <property type="molecule type" value="Genomic_DNA"/>
</dbReference>
<accession>A0A2R5GWR2</accession>
<reference evidence="3 4" key="1">
    <citation type="submission" date="2017-12" db="EMBL/GenBank/DDBJ databases">
        <title>Sequencing, de novo assembly and annotation of complete genome of a new Thraustochytrid species, strain FCC1311.</title>
        <authorList>
            <person name="Sedici K."/>
            <person name="Godart F."/>
            <person name="Aiese Cigliano R."/>
            <person name="Sanseverino W."/>
            <person name="Barakat M."/>
            <person name="Ortet P."/>
            <person name="Marechal E."/>
            <person name="Cagnac O."/>
            <person name="Amato A."/>
        </authorList>
    </citation>
    <scope>NUCLEOTIDE SEQUENCE [LARGE SCALE GENOMIC DNA]</scope>
</reference>
<dbReference type="PANTHER" id="PTHR31126:SF1">
    <property type="entry name" value="TYROSINE SPECIFIC PROTEIN PHOSPHATASES DOMAIN-CONTAINING PROTEIN"/>
    <property type="match status" value="1"/>
</dbReference>
<name>A0A2R5GWR2_9STRA</name>
<evidence type="ECO:0000313" key="4">
    <source>
        <dbReference type="Proteomes" id="UP000241890"/>
    </source>
</evidence>
<dbReference type="InParanoid" id="A0A2R5GWR2"/>
<gene>
    <name evidence="3" type="ORF">FCC1311_109912</name>
</gene>
<dbReference type="PANTHER" id="PTHR31126">
    <property type="entry name" value="TYROSINE-PROTEIN PHOSPHATASE"/>
    <property type="match status" value="1"/>
</dbReference>
<sequence>MEAEPETNATDRDEAELAPAGEGLAGVANLRDVADVAPDLVLPAKLFPLAFKLELAFTWPVRGFSKQVGERLFKDASTLNNLYNIILDNAKKPIQTIFAELAEPNNYPVMIHCVAGKDRTGIIVALLLRVCGVSHEAVVADYARSEGYLAAVLESEDVRGNKELLNPNAIKSPPEALGRALKRVEDRYGSIRRYLQKHMRVPSATIDKVRENIMIDPTYVASAAPRPPVADLQCSTSKTSVAPTKKSRGHAAKSDQDSDEASTPASTSSHNVDAGLDVQ</sequence>
<dbReference type="InterPro" id="IPR000387">
    <property type="entry name" value="Tyr_Pase_dom"/>
</dbReference>
<dbReference type="InterPro" id="IPR026893">
    <property type="entry name" value="Tyr/Ser_Pase_IphP-type"/>
</dbReference>
<proteinExistence type="predicted"/>
<dbReference type="SUPFAM" id="SSF52799">
    <property type="entry name" value="(Phosphotyrosine protein) phosphatases II"/>
    <property type="match status" value="1"/>
</dbReference>
<dbReference type="InterPro" id="IPR029021">
    <property type="entry name" value="Prot-tyrosine_phosphatase-like"/>
</dbReference>
<dbReference type="OrthoDB" id="9988524at2759"/>
<dbReference type="PROSITE" id="PS00383">
    <property type="entry name" value="TYR_PHOSPHATASE_1"/>
    <property type="match status" value="1"/>
</dbReference>
<comment type="caution">
    <text evidence="3">The sequence shown here is derived from an EMBL/GenBank/DDBJ whole genome shotgun (WGS) entry which is preliminary data.</text>
</comment>
<evidence type="ECO:0000256" key="1">
    <source>
        <dbReference type="SAM" id="MobiDB-lite"/>
    </source>
</evidence>
<organism evidence="3 4">
    <name type="scientific">Hondaea fermentalgiana</name>
    <dbReference type="NCBI Taxonomy" id="2315210"/>
    <lineage>
        <taxon>Eukaryota</taxon>
        <taxon>Sar</taxon>
        <taxon>Stramenopiles</taxon>
        <taxon>Bigyra</taxon>
        <taxon>Labyrinthulomycetes</taxon>
        <taxon>Thraustochytrida</taxon>
        <taxon>Thraustochytriidae</taxon>
        <taxon>Hondaea</taxon>
    </lineage>
</organism>
<dbReference type="InterPro" id="IPR016130">
    <property type="entry name" value="Tyr_Pase_AS"/>
</dbReference>
<dbReference type="Pfam" id="PF13350">
    <property type="entry name" value="Y_phosphatase3"/>
    <property type="match status" value="1"/>
</dbReference>
<feature type="region of interest" description="Disordered" evidence="1">
    <location>
        <begin position="225"/>
        <end position="279"/>
    </location>
</feature>
<dbReference type="AlphaFoldDB" id="A0A2R5GWR2"/>
<evidence type="ECO:0000313" key="3">
    <source>
        <dbReference type="EMBL" id="GBG34769.1"/>
    </source>
</evidence>
<dbReference type="Proteomes" id="UP000241890">
    <property type="component" value="Unassembled WGS sequence"/>
</dbReference>
<dbReference type="PROSITE" id="PS50056">
    <property type="entry name" value="TYR_PHOSPHATASE_2"/>
    <property type="match status" value="1"/>
</dbReference>